<gene>
    <name evidence="1" type="ORF">WN51_11200</name>
</gene>
<evidence type="ECO:0000313" key="2">
    <source>
        <dbReference type="Proteomes" id="UP000053105"/>
    </source>
</evidence>
<name>A0A0M9A5C2_9HYME</name>
<reference evidence="1 2" key="1">
    <citation type="submission" date="2015-07" db="EMBL/GenBank/DDBJ databases">
        <title>The genome of Melipona quadrifasciata.</title>
        <authorList>
            <person name="Pan H."/>
            <person name="Kapheim K."/>
        </authorList>
    </citation>
    <scope>NUCLEOTIDE SEQUENCE [LARGE SCALE GENOMIC DNA]</scope>
    <source>
        <strain evidence="1">0111107301</strain>
        <tissue evidence="1">Whole body</tissue>
    </source>
</reference>
<dbReference type="AlphaFoldDB" id="A0A0M9A5C2"/>
<keyword evidence="2" id="KW-1185">Reference proteome</keyword>
<accession>A0A0M9A5C2</accession>
<evidence type="ECO:0000313" key="1">
    <source>
        <dbReference type="EMBL" id="KOX76776.1"/>
    </source>
</evidence>
<organism evidence="1 2">
    <name type="scientific">Melipona quadrifasciata</name>
    <dbReference type="NCBI Taxonomy" id="166423"/>
    <lineage>
        <taxon>Eukaryota</taxon>
        <taxon>Metazoa</taxon>
        <taxon>Ecdysozoa</taxon>
        <taxon>Arthropoda</taxon>
        <taxon>Hexapoda</taxon>
        <taxon>Insecta</taxon>
        <taxon>Pterygota</taxon>
        <taxon>Neoptera</taxon>
        <taxon>Endopterygota</taxon>
        <taxon>Hymenoptera</taxon>
        <taxon>Apocrita</taxon>
        <taxon>Aculeata</taxon>
        <taxon>Apoidea</taxon>
        <taxon>Anthophila</taxon>
        <taxon>Apidae</taxon>
        <taxon>Melipona</taxon>
    </lineage>
</organism>
<proteinExistence type="predicted"/>
<protein>
    <submittedName>
        <fullName evidence="1">Uncharacterized protein</fullName>
    </submittedName>
</protein>
<dbReference type="Proteomes" id="UP000053105">
    <property type="component" value="Unassembled WGS sequence"/>
</dbReference>
<sequence>MKTSRIASLRLFKHFVPRNDEVILAGVKTRKSGLFRTDIPQYEKAQNKIFKGQSCLTNVSLTTSQFNRIQPKSRVYNGFKLFAFEFIGCLFCFHKTQFSIKSVDSVFGSSLIEEGTTYEFLKLSNEWLAEWMFVQVCTSEDSSDKVELELTTQIIIFFVALCLYI</sequence>
<dbReference type="EMBL" id="KQ435741">
    <property type="protein sequence ID" value="KOX76776.1"/>
    <property type="molecule type" value="Genomic_DNA"/>
</dbReference>